<dbReference type="Gene3D" id="3.50.50.60">
    <property type="entry name" value="FAD/NAD(P)-binding domain"/>
    <property type="match status" value="2"/>
</dbReference>
<keyword evidence="7" id="KW-0560">Oxidoreductase</keyword>
<feature type="domain" description="NADH-rubredoxin oxidoreductase C-terminal" evidence="6">
    <location>
        <begin position="322"/>
        <end position="387"/>
    </location>
</feature>
<dbReference type="PANTHER" id="PTHR43429">
    <property type="entry name" value="PYRIDINE NUCLEOTIDE-DISULFIDE OXIDOREDUCTASE DOMAIN-CONTAINING"/>
    <property type="match status" value="1"/>
</dbReference>
<sequence>MTTNPNAPLVICGHGMVAQRLIEHLVANGHPFSKIVVFNGEPVSAYNRIQLSSLLANEVTETDLELKPAQWFSQHQVEVHNHEPVTRIDIEQSQVVTAQGRVQPYSKLVLATGSSPSALGLSGEDLDGVRMFRNLADTRAMIEKAGHHQRALVIGGGFLGLEAAEGLRARGMAVTVLHRSHHVLNRQLDRTSGDVLKALLEQRGLNVLTGYSPKALLGKKQVRAVQLHDDTVLATDLVVIATGITPNTKLAVEAGLLCDRGICVDPQMRTSSPSIYALGECSQFGSQTFGLVEPGFHQAQVLAEHLCLQADTQGFTPVEIPTRLKISGIPIYSCGRVEPGPDTETIQWRDGPKHRYGRLLIERNRVVGALLLGDTTNGAWYTDLIRSAQDISDYRNAIAFGKPYCEAAA</sequence>
<dbReference type="EC" id="1.7.1.4" evidence="7"/>
<keyword evidence="4" id="KW-0274">FAD</keyword>
<dbReference type="GO" id="GO:0008942">
    <property type="term" value="F:nitrite reductase [NAD(P)H] activity"/>
    <property type="evidence" value="ECO:0007669"/>
    <property type="project" value="UniProtKB-EC"/>
</dbReference>
<dbReference type="InterPro" id="IPR041575">
    <property type="entry name" value="Rubredoxin_C"/>
</dbReference>
<dbReference type="InterPro" id="IPR023753">
    <property type="entry name" value="FAD/NAD-binding_dom"/>
</dbReference>
<evidence type="ECO:0000256" key="4">
    <source>
        <dbReference type="ARBA" id="ARBA00022827"/>
    </source>
</evidence>
<dbReference type="AlphaFoldDB" id="A0A3M2RCN8"/>
<dbReference type="EMBL" id="QMDL01000003">
    <property type="protein sequence ID" value="RMJ02775.1"/>
    <property type="molecule type" value="Genomic_DNA"/>
</dbReference>
<gene>
    <name evidence="7" type="primary">nasD_1</name>
    <name evidence="7" type="ORF">DOQ08_02239</name>
</gene>
<feature type="domain" description="FAD/NAD(P)-binding" evidence="5">
    <location>
        <begin position="9"/>
        <end position="286"/>
    </location>
</feature>
<dbReference type="PRINTS" id="PR00368">
    <property type="entry name" value="FADPNR"/>
</dbReference>
<evidence type="ECO:0000313" key="7">
    <source>
        <dbReference type="EMBL" id="RMJ02775.1"/>
    </source>
</evidence>
<dbReference type="Pfam" id="PF18267">
    <property type="entry name" value="Rubredoxin_C"/>
    <property type="match status" value="1"/>
</dbReference>
<dbReference type="OrthoDB" id="9768666at2"/>
<reference evidence="7 8" key="1">
    <citation type="submission" date="2018-08" db="EMBL/GenBank/DDBJ databases">
        <title>Whole Genome Sequence of the Moderate Halophilic Marine Bacterium Marinobacter litoralis Sw-45.</title>
        <authorList>
            <person name="Musa H."/>
        </authorList>
    </citation>
    <scope>NUCLEOTIDE SEQUENCE [LARGE SCALE GENOMIC DNA]</scope>
    <source>
        <strain evidence="7 8">Sw-45</strain>
    </source>
</reference>
<evidence type="ECO:0000256" key="2">
    <source>
        <dbReference type="ARBA" id="ARBA00006442"/>
    </source>
</evidence>
<dbReference type="Gene3D" id="3.30.390.30">
    <property type="match status" value="1"/>
</dbReference>
<dbReference type="InterPro" id="IPR016156">
    <property type="entry name" value="FAD/NAD-linked_Rdtase_dimer_sf"/>
</dbReference>
<evidence type="ECO:0000256" key="3">
    <source>
        <dbReference type="ARBA" id="ARBA00022630"/>
    </source>
</evidence>
<dbReference type="Proteomes" id="UP000265903">
    <property type="component" value="Unassembled WGS sequence"/>
</dbReference>
<comment type="caution">
    <text evidence="7">The sequence shown here is derived from an EMBL/GenBank/DDBJ whole genome shotgun (WGS) entry which is preliminary data.</text>
</comment>
<keyword evidence="3" id="KW-0285">Flavoprotein</keyword>
<evidence type="ECO:0000256" key="1">
    <source>
        <dbReference type="ARBA" id="ARBA00001974"/>
    </source>
</evidence>
<evidence type="ECO:0000259" key="5">
    <source>
        <dbReference type="Pfam" id="PF07992"/>
    </source>
</evidence>
<organism evidence="7 8">
    <name type="scientific">Marinobacter litoralis</name>
    <dbReference type="NCBI Taxonomy" id="187981"/>
    <lineage>
        <taxon>Bacteria</taxon>
        <taxon>Pseudomonadati</taxon>
        <taxon>Pseudomonadota</taxon>
        <taxon>Gammaproteobacteria</taxon>
        <taxon>Pseudomonadales</taxon>
        <taxon>Marinobacteraceae</taxon>
        <taxon>Marinobacter</taxon>
    </lineage>
</organism>
<comment type="cofactor">
    <cofactor evidence="1">
        <name>FAD</name>
        <dbReference type="ChEBI" id="CHEBI:57692"/>
    </cofactor>
</comment>
<dbReference type="Pfam" id="PF07992">
    <property type="entry name" value="Pyr_redox_2"/>
    <property type="match status" value="1"/>
</dbReference>
<name>A0A3M2RCN8_9GAMM</name>
<keyword evidence="8" id="KW-1185">Reference proteome</keyword>
<proteinExistence type="inferred from homology"/>
<dbReference type="PROSITE" id="PS50231">
    <property type="entry name" value="RICIN_B_LECTIN"/>
    <property type="match status" value="1"/>
</dbReference>
<dbReference type="SUPFAM" id="SSF51905">
    <property type="entry name" value="FAD/NAD(P)-binding domain"/>
    <property type="match status" value="2"/>
</dbReference>
<accession>A0A3M2RCN8</accession>
<dbReference type="PANTHER" id="PTHR43429:SF3">
    <property type="entry name" value="NITRITE REDUCTASE [NAD(P)H]"/>
    <property type="match status" value="1"/>
</dbReference>
<dbReference type="RefSeq" id="WP_114335000.1">
    <property type="nucleotide sequence ID" value="NZ_QMDL01000003.1"/>
</dbReference>
<dbReference type="InterPro" id="IPR036188">
    <property type="entry name" value="FAD/NAD-bd_sf"/>
</dbReference>
<evidence type="ECO:0000259" key="6">
    <source>
        <dbReference type="Pfam" id="PF18267"/>
    </source>
</evidence>
<comment type="similarity">
    <text evidence="2">Belongs to the FAD-dependent oxidoreductase family.</text>
</comment>
<protein>
    <submittedName>
        <fullName evidence="7">Nitrite reductase [NAD(P)H]</fullName>
        <ecNumber evidence="7">1.7.1.4</ecNumber>
    </submittedName>
</protein>
<dbReference type="InterPro" id="IPR050260">
    <property type="entry name" value="FAD-bd_OxRdtase"/>
</dbReference>
<evidence type="ECO:0000313" key="8">
    <source>
        <dbReference type="Proteomes" id="UP000265903"/>
    </source>
</evidence>
<dbReference type="PRINTS" id="PR00411">
    <property type="entry name" value="PNDRDTASEI"/>
</dbReference>